<feature type="compositionally biased region" description="Polar residues" evidence="2">
    <location>
        <begin position="287"/>
        <end position="300"/>
    </location>
</feature>
<proteinExistence type="predicted"/>
<protein>
    <submittedName>
        <fullName evidence="3">Uncharacterized protein</fullName>
    </submittedName>
</protein>
<dbReference type="AlphaFoldDB" id="A0A8H3IMS9"/>
<feature type="region of interest" description="Disordered" evidence="2">
    <location>
        <begin position="177"/>
        <end position="209"/>
    </location>
</feature>
<keyword evidence="4" id="KW-1185">Reference proteome</keyword>
<evidence type="ECO:0000313" key="3">
    <source>
        <dbReference type="EMBL" id="CAF9920975.1"/>
    </source>
</evidence>
<evidence type="ECO:0000256" key="2">
    <source>
        <dbReference type="SAM" id="MobiDB-lite"/>
    </source>
</evidence>
<feature type="compositionally biased region" description="Polar residues" evidence="2">
    <location>
        <begin position="253"/>
        <end position="275"/>
    </location>
</feature>
<feature type="compositionally biased region" description="Low complexity" evidence="2">
    <location>
        <begin position="191"/>
        <end position="201"/>
    </location>
</feature>
<feature type="coiled-coil region" evidence="1">
    <location>
        <begin position="131"/>
        <end position="158"/>
    </location>
</feature>
<dbReference type="Proteomes" id="UP000664169">
    <property type="component" value="Unassembled WGS sequence"/>
</dbReference>
<dbReference type="EMBL" id="CAJPDQ010000016">
    <property type="protein sequence ID" value="CAF9920975.1"/>
    <property type="molecule type" value="Genomic_DNA"/>
</dbReference>
<reference evidence="3" key="1">
    <citation type="submission" date="2021-03" db="EMBL/GenBank/DDBJ databases">
        <authorList>
            <person name="Tagirdzhanova G."/>
        </authorList>
    </citation>
    <scope>NUCLEOTIDE SEQUENCE</scope>
</reference>
<comment type="caution">
    <text evidence="3">The sequence shown here is derived from an EMBL/GenBank/DDBJ whole genome shotgun (WGS) entry which is preliminary data.</text>
</comment>
<organism evidence="3 4">
    <name type="scientific">Gomphillus americanus</name>
    <dbReference type="NCBI Taxonomy" id="1940652"/>
    <lineage>
        <taxon>Eukaryota</taxon>
        <taxon>Fungi</taxon>
        <taxon>Dikarya</taxon>
        <taxon>Ascomycota</taxon>
        <taxon>Pezizomycotina</taxon>
        <taxon>Lecanoromycetes</taxon>
        <taxon>OSLEUM clade</taxon>
        <taxon>Ostropomycetidae</taxon>
        <taxon>Ostropales</taxon>
        <taxon>Graphidaceae</taxon>
        <taxon>Gomphilloideae</taxon>
        <taxon>Gomphillus</taxon>
    </lineage>
</organism>
<feature type="compositionally biased region" description="Basic residues" evidence="2">
    <location>
        <begin position="276"/>
        <end position="286"/>
    </location>
</feature>
<feature type="compositionally biased region" description="Basic residues" evidence="2">
    <location>
        <begin position="383"/>
        <end position="393"/>
    </location>
</feature>
<accession>A0A8H3IMS9</accession>
<name>A0A8H3IMS9_9LECA</name>
<feature type="compositionally biased region" description="Basic and acidic residues" evidence="2">
    <location>
        <begin position="241"/>
        <end position="251"/>
    </location>
</feature>
<feature type="region of interest" description="Disordered" evidence="2">
    <location>
        <begin position="353"/>
        <end position="410"/>
    </location>
</feature>
<feature type="region of interest" description="Disordered" evidence="2">
    <location>
        <begin position="226"/>
        <end position="325"/>
    </location>
</feature>
<gene>
    <name evidence="3" type="ORF">GOMPHAMPRED_002192</name>
</gene>
<keyword evidence="1" id="KW-0175">Coiled coil</keyword>
<feature type="compositionally biased region" description="Polar residues" evidence="2">
    <location>
        <begin position="360"/>
        <end position="370"/>
    </location>
</feature>
<feature type="compositionally biased region" description="Low complexity" evidence="2">
    <location>
        <begin position="228"/>
        <end position="240"/>
    </location>
</feature>
<sequence>MSDRNVRYLQGKSGDILWQETIWPLEDMSSRIPGRPFGMASFTEDDLSALSRRKMAVVIPSERTTTGPPYLARRSSMTPLEECDDESIISAVPTGLRAQQEILSALQKENFRLKLSLHSHRRKETIQNARLESTSSALQDIELRKNGLEKTLKTLKGEIIAGYRNLEKLVSEQLEGDKPAAAALQSDDRSSSSSSSSSRGSSKQEVKVSVVNDQVNGLILDIQKKTTRTSATSPTTPTRRYIIESRNDKQPPDANNTTTPRNNNIKSNHTPTKPQSRTKRTTKHPNAHNTAEPQNQNDTTDPWIIDIDLNNQSPPNPPINPIPQEKHNQAKPLLLLQNWNRILQKLSRSLHISRGDDTTTPRLPTPSTKVDPNKNPFNLFRTANRKTPRRLKRSTTTTTTNSKPRERRLGRSIKRVFWKTGS</sequence>
<evidence type="ECO:0000313" key="4">
    <source>
        <dbReference type="Proteomes" id="UP000664169"/>
    </source>
</evidence>
<evidence type="ECO:0000256" key="1">
    <source>
        <dbReference type="SAM" id="Coils"/>
    </source>
</evidence>